<dbReference type="AlphaFoldDB" id="A0AAU9JWX0"/>
<evidence type="ECO:0000256" key="1">
    <source>
        <dbReference type="SAM" id="Coils"/>
    </source>
</evidence>
<proteinExistence type="predicted"/>
<evidence type="ECO:0000256" key="2">
    <source>
        <dbReference type="SAM" id="MobiDB-lite"/>
    </source>
</evidence>
<keyword evidence="1" id="KW-0175">Coiled coil</keyword>
<name>A0AAU9JWX0_9CILI</name>
<reference evidence="3" key="1">
    <citation type="submission" date="2021-09" db="EMBL/GenBank/DDBJ databases">
        <authorList>
            <consortium name="AG Swart"/>
            <person name="Singh M."/>
            <person name="Singh A."/>
            <person name="Seah K."/>
            <person name="Emmerich C."/>
        </authorList>
    </citation>
    <scope>NUCLEOTIDE SEQUENCE</scope>
    <source>
        <strain evidence="3">ATCC30299</strain>
    </source>
</reference>
<dbReference type="EMBL" id="CAJZBQ010000038">
    <property type="protein sequence ID" value="CAG9325409.1"/>
    <property type="molecule type" value="Genomic_DNA"/>
</dbReference>
<comment type="caution">
    <text evidence="3">The sequence shown here is derived from an EMBL/GenBank/DDBJ whole genome shotgun (WGS) entry which is preliminary data.</text>
</comment>
<feature type="coiled-coil region" evidence="1">
    <location>
        <begin position="48"/>
        <end position="75"/>
    </location>
</feature>
<protein>
    <submittedName>
        <fullName evidence="3">Uncharacterized protein</fullName>
    </submittedName>
</protein>
<accession>A0AAU9JWX0</accession>
<feature type="region of interest" description="Disordered" evidence="2">
    <location>
        <begin position="230"/>
        <end position="256"/>
    </location>
</feature>
<sequence length="256" mass="29681">MDQQETVRPGLLGVLDAAIKYFDPSQSNISEEAKAKLLEAERSLQLILTKLRDERDILRDKFKSLEEAKAKAEHEYFKVKINYLRQEQLEQTAENKIFNLQGQILNKEKELDGIIFKIKYSKNKLASEIGSQLNFEEELEGSLTDKFLSPPASNKSSKTKENLMKYELKLDDDLKKARKQIAKMEEELKMKNQMLANMNSKMNVEMFEKKRVMLENKQIFAEKLQMIRGPANPNEKLVSSSLKRTHSGKVKYDESN</sequence>
<feature type="coiled-coil region" evidence="1">
    <location>
        <begin position="167"/>
        <end position="201"/>
    </location>
</feature>
<keyword evidence="4" id="KW-1185">Reference proteome</keyword>
<gene>
    <name evidence="3" type="ORF">BSTOLATCC_MIC38664</name>
</gene>
<evidence type="ECO:0000313" key="3">
    <source>
        <dbReference type="EMBL" id="CAG9325409.1"/>
    </source>
</evidence>
<organism evidence="3 4">
    <name type="scientific">Blepharisma stoltei</name>
    <dbReference type="NCBI Taxonomy" id="1481888"/>
    <lineage>
        <taxon>Eukaryota</taxon>
        <taxon>Sar</taxon>
        <taxon>Alveolata</taxon>
        <taxon>Ciliophora</taxon>
        <taxon>Postciliodesmatophora</taxon>
        <taxon>Heterotrichea</taxon>
        <taxon>Heterotrichida</taxon>
        <taxon>Blepharismidae</taxon>
        <taxon>Blepharisma</taxon>
    </lineage>
</organism>
<dbReference type="Proteomes" id="UP001162131">
    <property type="component" value="Unassembled WGS sequence"/>
</dbReference>
<evidence type="ECO:0000313" key="4">
    <source>
        <dbReference type="Proteomes" id="UP001162131"/>
    </source>
</evidence>